<name>A0A8X8BQV5_POLSE</name>
<feature type="domain" description="Protein kinase" evidence="11">
    <location>
        <begin position="222"/>
        <end position="494"/>
    </location>
</feature>
<feature type="compositionally biased region" description="Basic residues" evidence="10">
    <location>
        <begin position="147"/>
        <end position="157"/>
    </location>
</feature>
<sequence length="494" mass="54447">MHALYDTAGTFLAALTRHTEVPEVQEPQSSLVADLVFLESAPVNVLLVAGVTCVVWRFCARKKAAARQARFTGDICELAYRRLWLKQGEATEALGIGDERCAKTMSLKRRMLKEEEEEVDVRGAAAENAESKGETRGPPSPQLVQCHRCKKLKRARSGKQGIDEEGDGHPAAEGAKHKVNEEEDDKVNLPKQLQKTIQDVAVIDSVSHLRADNEYKLVFEEYSVGPLLGKGGFGMVRAGTSKESSKPVSSVCSELALVLLICFFKVISSVSPQVAIKFVQLPTKNEWIHLPGEATKVPLEIGLMLLVSSDPAHPGVIQLLDSFCWSSKVVLVMELLESSMSLTDYMLKQGGCLMERQANLIFSVVVNSVQYIHSKGVFHRDIKPDNILIQLSTGQVKLIDFGCGALLREEEYTSYAGTLLYAPPEWFTLKRYRAEPATVWSLGVTLFELVYGNVPFLQEEDVVKGKVTFRSGVSTGEKGLGVKMSCCLDVRRAL</sequence>
<dbReference type="Proteomes" id="UP000886611">
    <property type="component" value="Unassembled WGS sequence"/>
</dbReference>
<evidence type="ECO:0000256" key="3">
    <source>
        <dbReference type="ARBA" id="ARBA00022527"/>
    </source>
</evidence>
<dbReference type="InterPro" id="IPR051138">
    <property type="entry name" value="PIM_Ser/Thr_kinase"/>
</dbReference>
<comment type="catalytic activity">
    <reaction evidence="8">
        <text>L-threonyl-[protein] + ATP = O-phospho-L-threonyl-[protein] + ADP + H(+)</text>
        <dbReference type="Rhea" id="RHEA:46608"/>
        <dbReference type="Rhea" id="RHEA-COMP:11060"/>
        <dbReference type="Rhea" id="RHEA-COMP:11605"/>
        <dbReference type="ChEBI" id="CHEBI:15378"/>
        <dbReference type="ChEBI" id="CHEBI:30013"/>
        <dbReference type="ChEBI" id="CHEBI:30616"/>
        <dbReference type="ChEBI" id="CHEBI:61977"/>
        <dbReference type="ChEBI" id="CHEBI:456216"/>
        <dbReference type="EC" id="2.7.11.1"/>
    </reaction>
</comment>
<dbReference type="InterPro" id="IPR011009">
    <property type="entry name" value="Kinase-like_dom_sf"/>
</dbReference>
<dbReference type="InterPro" id="IPR000719">
    <property type="entry name" value="Prot_kinase_dom"/>
</dbReference>
<evidence type="ECO:0000256" key="8">
    <source>
        <dbReference type="ARBA" id="ARBA00047899"/>
    </source>
</evidence>
<keyword evidence="7" id="KW-0067">ATP-binding</keyword>
<protein>
    <recommendedName>
        <fullName evidence="2">non-specific serine/threonine protein kinase</fullName>
        <ecNumber evidence="2">2.7.11.1</ecNumber>
    </recommendedName>
</protein>
<proteinExistence type="inferred from homology"/>
<keyword evidence="4" id="KW-0808">Transferase</keyword>
<dbReference type="GO" id="GO:0005524">
    <property type="term" value="F:ATP binding"/>
    <property type="evidence" value="ECO:0007669"/>
    <property type="project" value="UniProtKB-KW"/>
</dbReference>
<feature type="non-terminal residue" evidence="12">
    <location>
        <position position="494"/>
    </location>
</feature>
<dbReference type="SMART" id="SM00220">
    <property type="entry name" value="S_TKc"/>
    <property type="match status" value="1"/>
</dbReference>
<comment type="catalytic activity">
    <reaction evidence="9">
        <text>L-seryl-[protein] + ATP = O-phospho-L-seryl-[protein] + ADP + H(+)</text>
        <dbReference type="Rhea" id="RHEA:17989"/>
        <dbReference type="Rhea" id="RHEA-COMP:9863"/>
        <dbReference type="Rhea" id="RHEA-COMP:11604"/>
        <dbReference type="ChEBI" id="CHEBI:15378"/>
        <dbReference type="ChEBI" id="CHEBI:29999"/>
        <dbReference type="ChEBI" id="CHEBI:30616"/>
        <dbReference type="ChEBI" id="CHEBI:83421"/>
        <dbReference type="ChEBI" id="CHEBI:456216"/>
        <dbReference type="EC" id="2.7.11.1"/>
    </reaction>
</comment>
<evidence type="ECO:0000256" key="7">
    <source>
        <dbReference type="ARBA" id="ARBA00022840"/>
    </source>
</evidence>
<accession>A0A8X8BQV5</accession>
<dbReference type="Pfam" id="PF00069">
    <property type="entry name" value="Pkinase"/>
    <property type="match status" value="1"/>
</dbReference>
<dbReference type="Gene3D" id="3.30.200.20">
    <property type="entry name" value="Phosphorylase Kinase, domain 1"/>
    <property type="match status" value="1"/>
</dbReference>
<feature type="region of interest" description="Disordered" evidence="10">
    <location>
        <begin position="113"/>
        <end position="187"/>
    </location>
</feature>
<dbReference type="SUPFAM" id="SSF56112">
    <property type="entry name" value="Protein kinase-like (PK-like)"/>
    <property type="match status" value="1"/>
</dbReference>
<comment type="caution">
    <text evidence="12">The sequence shown here is derived from an EMBL/GenBank/DDBJ whole genome shotgun (WGS) entry which is preliminary data.</text>
</comment>
<dbReference type="EMBL" id="JAATIS010003638">
    <property type="protein sequence ID" value="KAG2464591.1"/>
    <property type="molecule type" value="Genomic_DNA"/>
</dbReference>
<gene>
    <name evidence="12" type="primary">Pim1_3</name>
    <name evidence="12" type="ORF">GTO96_0003482</name>
</gene>
<evidence type="ECO:0000256" key="10">
    <source>
        <dbReference type="SAM" id="MobiDB-lite"/>
    </source>
</evidence>
<evidence type="ECO:0000256" key="4">
    <source>
        <dbReference type="ARBA" id="ARBA00022679"/>
    </source>
</evidence>
<keyword evidence="5" id="KW-0547">Nucleotide-binding</keyword>
<feature type="non-terminal residue" evidence="12">
    <location>
        <position position="1"/>
    </location>
</feature>
<dbReference type="EC" id="2.7.11.1" evidence="2"/>
<evidence type="ECO:0000256" key="1">
    <source>
        <dbReference type="ARBA" id="ARBA00005505"/>
    </source>
</evidence>
<keyword evidence="3" id="KW-0723">Serine/threonine-protein kinase</keyword>
<evidence type="ECO:0000256" key="6">
    <source>
        <dbReference type="ARBA" id="ARBA00022777"/>
    </source>
</evidence>
<evidence type="ECO:0000259" key="11">
    <source>
        <dbReference type="PROSITE" id="PS50011"/>
    </source>
</evidence>
<evidence type="ECO:0000256" key="9">
    <source>
        <dbReference type="ARBA" id="ARBA00048679"/>
    </source>
</evidence>
<evidence type="ECO:0000256" key="5">
    <source>
        <dbReference type="ARBA" id="ARBA00022741"/>
    </source>
</evidence>
<dbReference type="PROSITE" id="PS00108">
    <property type="entry name" value="PROTEIN_KINASE_ST"/>
    <property type="match status" value="1"/>
</dbReference>
<dbReference type="GO" id="GO:0007346">
    <property type="term" value="P:regulation of mitotic cell cycle"/>
    <property type="evidence" value="ECO:0007669"/>
    <property type="project" value="TreeGrafter"/>
</dbReference>
<dbReference type="Gene3D" id="1.10.510.10">
    <property type="entry name" value="Transferase(Phosphotransferase) domain 1"/>
    <property type="match status" value="1"/>
</dbReference>
<dbReference type="PANTHER" id="PTHR22984">
    <property type="entry name" value="SERINE/THREONINE-PROTEIN KINASE PIM"/>
    <property type="match status" value="1"/>
</dbReference>
<evidence type="ECO:0000256" key="2">
    <source>
        <dbReference type="ARBA" id="ARBA00012513"/>
    </source>
</evidence>
<dbReference type="GO" id="GO:0005737">
    <property type="term" value="C:cytoplasm"/>
    <property type="evidence" value="ECO:0007669"/>
    <property type="project" value="TreeGrafter"/>
</dbReference>
<evidence type="ECO:0000313" key="12">
    <source>
        <dbReference type="EMBL" id="KAG2464591.1"/>
    </source>
</evidence>
<comment type="similarity">
    <text evidence="1">Belongs to the protein kinase superfamily. CAMK Ser/Thr protein kinase family. PIM subfamily.</text>
</comment>
<dbReference type="GO" id="GO:0004674">
    <property type="term" value="F:protein serine/threonine kinase activity"/>
    <property type="evidence" value="ECO:0007669"/>
    <property type="project" value="UniProtKB-KW"/>
</dbReference>
<evidence type="ECO:0000313" key="13">
    <source>
        <dbReference type="Proteomes" id="UP000886611"/>
    </source>
</evidence>
<dbReference type="AlphaFoldDB" id="A0A8X8BQV5"/>
<dbReference type="GO" id="GO:0043066">
    <property type="term" value="P:negative regulation of apoptotic process"/>
    <property type="evidence" value="ECO:0007669"/>
    <property type="project" value="TreeGrafter"/>
</dbReference>
<feature type="compositionally biased region" description="Basic and acidic residues" evidence="10">
    <location>
        <begin position="167"/>
        <end position="180"/>
    </location>
</feature>
<keyword evidence="6 12" id="KW-0418">Kinase</keyword>
<dbReference type="PROSITE" id="PS50011">
    <property type="entry name" value="PROTEIN_KINASE_DOM"/>
    <property type="match status" value="1"/>
</dbReference>
<dbReference type="InterPro" id="IPR008271">
    <property type="entry name" value="Ser/Thr_kinase_AS"/>
</dbReference>
<organism evidence="12 13">
    <name type="scientific">Polypterus senegalus</name>
    <name type="common">Senegal bichir</name>
    <dbReference type="NCBI Taxonomy" id="55291"/>
    <lineage>
        <taxon>Eukaryota</taxon>
        <taxon>Metazoa</taxon>
        <taxon>Chordata</taxon>
        <taxon>Craniata</taxon>
        <taxon>Vertebrata</taxon>
        <taxon>Euteleostomi</taxon>
        <taxon>Actinopterygii</taxon>
        <taxon>Polypteriformes</taxon>
        <taxon>Polypteridae</taxon>
        <taxon>Polypterus</taxon>
    </lineage>
</organism>
<keyword evidence="13" id="KW-1185">Reference proteome</keyword>
<dbReference type="PANTHER" id="PTHR22984:SF11">
    <property type="entry name" value="AURORA KINASE-RELATED"/>
    <property type="match status" value="1"/>
</dbReference>
<reference evidence="12 13" key="1">
    <citation type="journal article" date="2021" name="Cell">
        <title>Tracing the genetic footprints of vertebrate landing in non-teleost ray-finned fishes.</title>
        <authorList>
            <person name="Bi X."/>
            <person name="Wang K."/>
            <person name="Yang L."/>
            <person name="Pan H."/>
            <person name="Jiang H."/>
            <person name="Wei Q."/>
            <person name="Fang M."/>
            <person name="Yu H."/>
            <person name="Zhu C."/>
            <person name="Cai Y."/>
            <person name="He Y."/>
            <person name="Gan X."/>
            <person name="Zeng H."/>
            <person name="Yu D."/>
            <person name="Zhu Y."/>
            <person name="Jiang H."/>
            <person name="Qiu Q."/>
            <person name="Yang H."/>
            <person name="Zhang Y.E."/>
            <person name="Wang W."/>
            <person name="Zhu M."/>
            <person name="He S."/>
            <person name="Zhang G."/>
        </authorList>
    </citation>
    <scope>NUCLEOTIDE SEQUENCE [LARGE SCALE GENOMIC DNA]</scope>
    <source>
        <strain evidence="12">Bchr_013</strain>
    </source>
</reference>